<dbReference type="Proteomes" id="UP000053326">
    <property type="component" value="Unassembled WGS sequence"/>
</dbReference>
<dbReference type="InterPro" id="IPR002930">
    <property type="entry name" value="GCV_H"/>
</dbReference>
<dbReference type="InterPro" id="IPR033753">
    <property type="entry name" value="GCV_H/Fam206"/>
</dbReference>
<dbReference type="InterPro" id="IPR000089">
    <property type="entry name" value="Biotin_lipoyl"/>
</dbReference>
<evidence type="ECO:0000313" key="3">
    <source>
        <dbReference type="EMBL" id="KUK37256.1"/>
    </source>
</evidence>
<dbReference type="PROSITE" id="PS50968">
    <property type="entry name" value="BIOTINYL_LIPOYL"/>
    <property type="match status" value="1"/>
</dbReference>
<dbReference type="Gene3D" id="2.40.50.100">
    <property type="match status" value="1"/>
</dbReference>
<dbReference type="AlphaFoldDB" id="A0A117LBR6"/>
<dbReference type="EMBL" id="LGFO01000002">
    <property type="protein sequence ID" value="KUK37256.1"/>
    <property type="molecule type" value="Genomic_DNA"/>
</dbReference>
<dbReference type="Pfam" id="PF01597">
    <property type="entry name" value="GCV_H"/>
    <property type="match status" value="1"/>
</dbReference>
<dbReference type="GO" id="GO:0009249">
    <property type="term" value="P:protein lipoylation"/>
    <property type="evidence" value="ECO:0007669"/>
    <property type="project" value="TreeGrafter"/>
</dbReference>
<keyword evidence="1" id="KW-0450">Lipoyl</keyword>
<protein>
    <submittedName>
        <fullName evidence="3">Glycine cleavage system H protein</fullName>
    </submittedName>
</protein>
<name>A0A117LBR6_9THEO</name>
<dbReference type="PANTHER" id="PTHR11715:SF3">
    <property type="entry name" value="GLYCINE CLEAVAGE SYSTEM H PROTEIN-RELATED"/>
    <property type="match status" value="1"/>
</dbReference>
<dbReference type="GO" id="GO:0005960">
    <property type="term" value="C:glycine cleavage complex"/>
    <property type="evidence" value="ECO:0007669"/>
    <property type="project" value="InterPro"/>
</dbReference>
<dbReference type="InterPro" id="IPR011053">
    <property type="entry name" value="Single_hybrid_motif"/>
</dbReference>
<organism evidence="3 4">
    <name type="scientific">Thermacetogenium phaeum</name>
    <dbReference type="NCBI Taxonomy" id="85874"/>
    <lineage>
        <taxon>Bacteria</taxon>
        <taxon>Bacillati</taxon>
        <taxon>Bacillota</taxon>
        <taxon>Clostridia</taxon>
        <taxon>Thermoanaerobacterales</taxon>
        <taxon>Thermoanaerobacteraceae</taxon>
        <taxon>Thermacetogenium</taxon>
    </lineage>
</organism>
<accession>A0A117LBR6</accession>
<evidence type="ECO:0000313" key="4">
    <source>
        <dbReference type="Proteomes" id="UP000053326"/>
    </source>
</evidence>
<sequence length="140" mass="15832">MARIDKYEMPDELYYTTDHAWVKVEGSRIRIGITDFMQQLAGEITFIRLPRTGKVMEEGKTLITLQSGKWAGKVVVPMSGKIIEVNKDLAANPKPLNADPYGQGWVAVMEPDNLSEGLNRLLHGDQVEPWLKEEIEKHAK</sequence>
<comment type="caution">
    <text evidence="3">The sequence shown here is derived from an EMBL/GenBank/DDBJ whole genome shotgun (WGS) entry which is preliminary data.</text>
</comment>
<proteinExistence type="predicted"/>
<reference evidence="4" key="1">
    <citation type="journal article" date="2015" name="MBio">
        <title>Genome-Resolved Metagenomic Analysis Reveals Roles for Candidate Phyla and Other Microbial Community Members in Biogeochemical Transformations in Oil Reservoirs.</title>
        <authorList>
            <person name="Hu P."/>
            <person name="Tom L."/>
            <person name="Singh A."/>
            <person name="Thomas B.C."/>
            <person name="Baker B.J."/>
            <person name="Piceno Y.M."/>
            <person name="Andersen G.L."/>
            <person name="Banfield J.F."/>
        </authorList>
    </citation>
    <scope>NUCLEOTIDE SEQUENCE [LARGE SCALE GENOMIC DNA]</scope>
</reference>
<dbReference type="GO" id="GO:0019464">
    <property type="term" value="P:glycine decarboxylation via glycine cleavage system"/>
    <property type="evidence" value="ECO:0007669"/>
    <property type="project" value="InterPro"/>
</dbReference>
<dbReference type="GO" id="GO:0005829">
    <property type="term" value="C:cytosol"/>
    <property type="evidence" value="ECO:0007669"/>
    <property type="project" value="TreeGrafter"/>
</dbReference>
<dbReference type="OMA" id="EKISCKR"/>
<dbReference type="SUPFAM" id="SSF51230">
    <property type="entry name" value="Single hybrid motif"/>
    <property type="match status" value="1"/>
</dbReference>
<dbReference type="NCBIfam" id="NF002270">
    <property type="entry name" value="PRK01202.1"/>
    <property type="match status" value="1"/>
</dbReference>
<dbReference type="PANTHER" id="PTHR11715">
    <property type="entry name" value="GLYCINE CLEAVAGE SYSTEM H PROTEIN"/>
    <property type="match status" value="1"/>
</dbReference>
<evidence type="ECO:0000259" key="2">
    <source>
        <dbReference type="PROSITE" id="PS50968"/>
    </source>
</evidence>
<evidence type="ECO:0000256" key="1">
    <source>
        <dbReference type="ARBA" id="ARBA00022823"/>
    </source>
</evidence>
<feature type="domain" description="Lipoyl-binding" evidence="2">
    <location>
        <begin position="28"/>
        <end position="110"/>
    </location>
</feature>
<gene>
    <name evidence="3" type="ORF">XD66_0033</name>
</gene>
<dbReference type="CDD" id="cd06848">
    <property type="entry name" value="GCS_H"/>
    <property type="match status" value="1"/>
</dbReference>